<dbReference type="Gene3D" id="1.25.10.10">
    <property type="entry name" value="Leucine-rich Repeat Variant"/>
    <property type="match status" value="2"/>
</dbReference>
<dbReference type="GO" id="GO:0005737">
    <property type="term" value="C:cytoplasm"/>
    <property type="evidence" value="ECO:0007669"/>
    <property type="project" value="TreeGrafter"/>
</dbReference>
<evidence type="ECO:0000313" key="7">
    <source>
        <dbReference type="Proteomes" id="UP000193411"/>
    </source>
</evidence>
<feature type="compositionally biased region" description="Low complexity" evidence="4">
    <location>
        <begin position="1209"/>
        <end position="1223"/>
    </location>
</feature>
<keyword evidence="3" id="KW-0862">Zinc</keyword>
<dbReference type="SMART" id="SM00449">
    <property type="entry name" value="SPRY"/>
    <property type="match status" value="1"/>
</dbReference>
<name>A0A1Y2HT99_9FUNG</name>
<reference evidence="6 7" key="1">
    <citation type="submission" date="2016-07" db="EMBL/GenBank/DDBJ databases">
        <title>Pervasive Adenine N6-methylation of Active Genes in Fungi.</title>
        <authorList>
            <consortium name="DOE Joint Genome Institute"/>
            <person name="Mondo S.J."/>
            <person name="Dannebaum R.O."/>
            <person name="Kuo R.C."/>
            <person name="Labutti K."/>
            <person name="Haridas S."/>
            <person name="Kuo A."/>
            <person name="Salamov A."/>
            <person name="Ahrendt S.R."/>
            <person name="Lipzen A."/>
            <person name="Sullivan W."/>
            <person name="Andreopoulos W.B."/>
            <person name="Clum A."/>
            <person name="Lindquist E."/>
            <person name="Daum C."/>
            <person name="Ramamoorthy G.K."/>
            <person name="Gryganskyi A."/>
            <person name="Culley D."/>
            <person name="Magnuson J.K."/>
            <person name="James T.Y."/>
            <person name="O'Malley M.A."/>
            <person name="Stajich J.E."/>
            <person name="Spatafora J.W."/>
            <person name="Visel A."/>
            <person name="Grigoriev I.V."/>
        </authorList>
    </citation>
    <scope>NUCLEOTIDE SEQUENCE [LARGE SCALE GENOMIC DNA]</scope>
    <source>
        <strain evidence="6 7">PL171</strain>
    </source>
</reference>
<feature type="compositionally biased region" description="Low complexity" evidence="4">
    <location>
        <begin position="51"/>
        <end position="61"/>
    </location>
</feature>
<dbReference type="GO" id="GO:0051603">
    <property type="term" value="P:proteolysis involved in protein catabolic process"/>
    <property type="evidence" value="ECO:0007669"/>
    <property type="project" value="TreeGrafter"/>
</dbReference>
<gene>
    <name evidence="6" type="ORF">BCR44DRAFT_73254</name>
</gene>
<feature type="region of interest" description="Disordered" evidence="4">
    <location>
        <begin position="1143"/>
        <end position="1170"/>
    </location>
</feature>
<dbReference type="InterPro" id="IPR011989">
    <property type="entry name" value="ARM-like"/>
</dbReference>
<evidence type="ECO:0000259" key="5">
    <source>
        <dbReference type="PROSITE" id="PS50188"/>
    </source>
</evidence>
<dbReference type="PANTHER" id="PTHR13363:SF5">
    <property type="entry name" value="E3 UBIQUITIN-PROTEIN LIGASE RNF123"/>
    <property type="match status" value="1"/>
</dbReference>
<dbReference type="Pfam" id="PF00622">
    <property type="entry name" value="SPRY"/>
    <property type="match status" value="1"/>
</dbReference>
<dbReference type="InterPro" id="IPR003877">
    <property type="entry name" value="SPRY_dom"/>
</dbReference>
<dbReference type="InterPro" id="IPR045129">
    <property type="entry name" value="RNF123/RKP/RSPRY1"/>
</dbReference>
<dbReference type="InterPro" id="IPR043136">
    <property type="entry name" value="B30.2/SPRY_sf"/>
</dbReference>
<feature type="domain" description="B30.2/SPRY" evidence="5">
    <location>
        <begin position="913"/>
        <end position="1114"/>
    </location>
</feature>
<feature type="compositionally biased region" description="Low complexity" evidence="4">
    <location>
        <begin position="1157"/>
        <end position="1169"/>
    </location>
</feature>
<evidence type="ECO:0000256" key="3">
    <source>
        <dbReference type="ARBA" id="ARBA00022833"/>
    </source>
</evidence>
<dbReference type="Proteomes" id="UP000193411">
    <property type="component" value="Unassembled WGS sequence"/>
</dbReference>
<feature type="region of interest" description="Disordered" evidence="4">
    <location>
        <begin position="1196"/>
        <end position="1227"/>
    </location>
</feature>
<comment type="caution">
    <text evidence="6">The sequence shown here is derived from an EMBL/GenBank/DDBJ whole genome shotgun (WGS) entry which is preliminary data.</text>
</comment>
<protein>
    <recommendedName>
        <fullName evidence="5">B30.2/SPRY domain-containing protein</fullName>
    </recommendedName>
</protein>
<dbReference type="InterPro" id="IPR016024">
    <property type="entry name" value="ARM-type_fold"/>
</dbReference>
<dbReference type="EMBL" id="MCFL01000011">
    <property type="protein sequence ID" value="ORZ37805.1"/>
    <property type="molecule type" value="Genomic_DNA"/>
</dbReference>
<keyword evidence="1" id="KW-0479">Metal-binding</keyword>
<dbReference type="PROSITE" id="PS50188">
    <property type="entry name" value="B302_SPRY"/>
    <property type="match status" value="1"/>
</dbReference>
<feature type="region of interest" description="Disordered" evidence="4">
    <location>
        <begin position="50"/>
        <end position="70"/>
    </location>
</feature>
<evidence type="ECO:0000256" key="2">
    <source>
        <dbReference type="ARBA" id="ARBA00022771"/>
    </source>
</evidence>
<accession>A0A1Y2HT99</accession>
<dbReference type="InterPro" id="IPR013320">
    <property type="entry name" value="ConA-like_dom_sf"/>
</dbReference>
<evidence type="ECO:0000256" key="4">
    <source>
        <dbReference type="SAM" id="MobiDB-lite"/>
    </source>
</evidence>
<dbReference type="SUPFAM" id="SSF49899">
    <property type="entry name" value="Concanavalin A-like lectins/glucanases"/>
    <property type="match status" value="1"/>
</dbReference>
<dbReference type="InterPro" id="IPR001870">
    <property type="entry name" value="B30.2/SPRY"/>
</dbReference>
<evidence type="ECO:0000256" key="1">
    <source>
        <dbReference type="ARBA" id="ARBA00022723"/>
    </source>
</evidence>
<organism evidence="6 7">
    <name type="scientific">Catenaria anguillulae PL171</name>
    <dbReference type="NCBI Taxonomy" id="765915"/>
    <lineage>
        <taxon>Eukaryota</taxon>
        <taxon>Fungi</taxon>
        <taxon>Fungi incertae sedis</taxon>
        <taxon>Blastocladiomycota</taxon>
        <taxon>Blastocladiomycetes</taxon>
        <taxon>Blastocladiales</taxon>
        <taxon>Catenariaceae</taxon>
        <taxon>Catenaria</taxon>
    </lineage>
</organism>
<dbReference type="SUPFAM" id="SSF48371">
    <property type="entry name" value="ARM repeat"/>
    <property type="match status" value="2"/>
</dbReference>
<sequence>MDNTASPSIPLLLVCAVTGALMAYSTRRLDARQTLHRTHNDNKAKRIADTAAANASSSANNVPTIMPTQDMDRQTGIDGSTASLSGQYAPMPNPMAVLKNAKYLEQVIPLESLAELSQTTSILLRGSATKILLERAAHEPHLSFILEGARQADDPKTRLKSFTVLQHLAKLEDQRQLLLDQHVPELCCSTLVDETIPTDVYLLKEAVVTLYELVCTDEQLRQHLIERHELMQGLRRCLTISTHRDLLNWAVFLLHNLAMCESLQRTLATNNFIPLLGSSLRITYGNWTLQKLCLHALVRLIGSLDPPAVAQSALLSLAPFNLVSLLSAALRQEDPELVYWALGVVHECAVKDAFRAEMRAADPLIRSVAKLVDPSVDLGATKLALRVLKFLGLRDHKFHRELVDSYALVGRVMTCMSVVDEQDVREPDNEDDDDALGQDTRYWALTLLHDLAPHPGAAMAILAHKEFHQLASLVASPRALVPLYVVDVISYVCAAPEVTAMVALNTRHAGLLETVVRLVRHTDPDVSAGGLACMFNLVTLAPAGMMAALRGIGADVALANLLLEPVATPQRGGVTNAAKTSGRARIDVLCAKLAVMMALAPADHPLTEGDPVAELLAAQDLPLLDPDEIIEWVVDYIFQPYVLGVVIEASHTLVGTLCTVLAEHRRRRAHALGGQDNQDEGGNSMRPPSIPWSMMIARPSPVTEMPPEPAMSMSESELVDAATSALVRVTSDRMDGALQVAQLFAQFPRIMAVVFDRHPDIIEIYVDAIYDLVMFPLVDEAMELKPERPWPGSALGGGHYSDSVDEEQEANDAGAEVQECFKIKLSLATLAMQALAAMFSYEPVQAYLADERFISTLIACMRMYPTNLAEPVMSCLAVCARNMSRNAIITTPWLMDVAWYVLAYPGPIQHKESTSPIRSGLTLFAARSILTGGLNLTPWIGHGKFVCLSNVDRSLGLLVDAGGSEVWNPGWAFESVRATHGAASGGKWMYEVELLTAELLQLGWASALCHYDMPCGRGIGDDDHSYAYDGDRRRAWHGLIAHAEGIPYGQAWKVGDVIGCCLDLDAGNIEYFHNGVSMGVAFRNINMGEVWYPALSLSAAQGCRVRFGNAYDPIRFPCANYTPLGCGVDQGYVHLSPHCPVAQPTSRPESPIQGLASPLTRPSSTSSPLQRAKEVLFESLPTSPTDIHLLAMLAPLPASGPSSGPPSPAQSGSAGSSIRGGRATPHSTFDFMGPVDDHDELPTGLTLDGAQIVEYFELKLCDMRHHRHAVEIGFGDREGAQLYLSLGTDECEDPSAIGRLAVFNRQRQPSMSLHGTQPPPLRPTAMQFVDSPTTLSAEDTIGAGLASFDDRSWFSTSHYATADTNHGVSAFFTVNGSLVAVVPLADWSHSRFIRPYFAHAAGVSVALGDGPFLFALADAESQSRIVYRTSRLL</sequence>
<proteinExistence type="predicted"/>
<dbReference type="PANTHER" id="PTHR13363">
    <property type="entry name" value="RING FINGER AND SRY DOMAIN-CONTAINING"/>
    <property type="match status" value="1"/>
</dbReference>
<keyword evidence="2" id="KW-0863">Zinc-finger</keyword>
<dbReference type="STRING" id="765915.A0A1Y2HT99"/>
<dbReference type="Gene3D" id="2.60.120.920">
    <property type="match status" value="1"/>
</dbReference>
<dbReference type="OrthoDB" id="2967263at2759"/>
<evidence type="ECO:0000313" key="6">
    <source>
        <dbReference type="EMBL" id="ORZ37805.1"/>
    </source>
</evidence>
<dbReference type="GO" id="GO:0004842">
    <property type="term" value="F:ubiquitin-protein transferase activity"/>
    <property type="evidence" value="ECO:0007669"/>
    <property type="project" value="InterPro"/>
</dbReference>
<keyword evidence="7" id="KW-1185">Reference proteome</keyword>
<dbReference type="GO" id="GO:0008270">
    <property type="term" value="F:zinc ion binding"/>
    <property type="evidence" value="ECO:0007669"/>
    <property type="project" value="UniProtKB-KW"/>
</dbReference>